<feature type="non-terminal residue" evidence="2">
    <location>
        <position position="1"/>
    </location>
</feature>
<feature type="region of interest" description="Disordered" evidence="1">
    <location>
        <begin position="1"/>
        <end position="21"/>
    </location>
</feature>
<feature type="non-terminal residue" evidence="2">
    <location>
        <position position="52"/>
    </location>
</feature>
<reference evidence="2" key="2">
    <citation type="submission" date="2016-06" db="EMBL/GenBank/DDBJ databases">
        <title>The genome of a short-lived fish provides insights into sex chromosome evolution and the genetic control of aging.</title>
        <authorList>
            <person name="Reichwald K."/>
            <person name="Felder M."/>
            <person name="Petzold A."/>
            <person name="Koch P."/>
            <person name="Groth M."/>
            <person name="Platzer M."/>
        </authorList>
    </citation>
    <scope>NUCLEOTIDE SEQUENCE</scope>
    <source>
        <tissue evidence="2">Brain</tissue>
    </source>
</reference>
<name>A0A1A8SJN5_9TELE</name>
<sequence length="52" mass="5878">KRSVHPQDEISAGRSCGRKEIPGRLCSKTHVRETGLNTRTTEHHRSVRGKQV</sequence>
<evidence type="ECO:0000313" key="2">
    <source>
        <dbReference type="EMBL" id="SBS17904.1"/>
    </source>
</evidence>
<accession>A0A1A8SJN5</accession>
<dbReference type="AlphaFoldDB" id="A0A1A8SJN5"/>
<gene>
    <name evidence="2" type="primary">Nfu_g_1_024426</name>
</gene>
<dbReference type="EMBL" id="HAEI01015435">
    <property type="protein sequence ID" value="SBS17904.1"/>
    <property type="molecule type" value="Transcribed_RNA"/>
</dbReference>
<organism evidence="2">
    <name type="scientific">Nothobranchius rachovii</name>
    <name type="common">bluefin notho</name>
    <dbReference type="NCBI Taxonomy" id="451742"/>
    <lineage>
        <taxon>Eukaryota</taxon>
        <taxon>Metazoa</taxon>
        <taxon>Chordata</taxon>
        <taxon>Craniata</taxon>
        <taxon>Vertebrata</taxon>
        <taxon>Euteleostomi</taxon>
        <taxon>Actinopterygii</taxon>
        <taxon>Neopterygii</taxon>
        <taxon>Teleostei</taxon>
        <taxon>Neoteleostei</taxon>
        <taxon>Acanthomorphata</taxon>
        <taxon>Ovalentaria</taxon>
        <taxon>Atherinomorphae</taxon>
        <taxon>Cyprinodontiformes</taxon>
        <taxon>Nothobranchiidae</taxon>
        <taxon>Nothobranchius</taxon>
    </lineage>
</organism>
<evidence type="ECO:0000256" key="1">
    <source>
        <dbReference type="SAM" id="MobiDB-lite"/>
    </source>
</evidence>
<proteinExistence type="predicted"/>
<protein>
    <submittedName>
        <fullName evidence="2">Uncharacterized protein</fullName>
    </submittedName>
</protein>
<reference evidence="2" key="1">
    <citation type="submission" date="2016-05" db="EMBL/GenBank/DDBJ databases">
        <authorList>
            <person name="Lavstsen T."/>
            <person name="Jespersen J.S."/>
        </authorList>
    </citation>
    <scope>NUCLEOTIDE SEQUENCE</scope>
    <source>
        <tissue evidence="2">Brain</tissue>
    </source>
</reference>